<dbReference type="KEGG" id="asha:G8E00_12400"/>
<evidence type="ECO:0000313" key="1">
    <source>
        <dbReference type="EMBL" id="QIO06684.1"/>
    </source>
</evidence>
<accession>A0A6G8RXT3</accession>
<gene>
    <name evidence="1" type="ORF">G8E00_12400</name>
</gene>
<organism evidence="1 2">
    <name type="scientific">Acinetobacter shaoyimingii</name>
    <dbReference type="NCBI Taxonomy" id="2715164"/>
    <lineage>
        <taxon>Bacteria</taxon>
        <taxon>Pseudomonadati</taxon>
        <taxon>Pseudomonadota</taxon>
        <taxon>Gammaproteobacteria</taxon>
        <taxon>Moraxellales</taxon>
        <taxon>Moraxellaceae</taxon>
        <taxon>Acinetobacter</taxon>
    </lineage>
</organism>
<proteinExistence type="predicted"/>
<sequence length="491" mass="52912">MTTLNYTFKYKRTFLSSLIGICLSQSCWSLEALSDDVLSTTVGEGVALVPQDTYMIFQGQNSTPSDILDRSKDTGFIHVIPVGPLTNAAQDTNKNNIVDANDHSVGKADLYVYGLALSKSDGNHNSRFASNDSAAKISSWGTATNPWIFKVSTENQVPNFQLGKSCIAADVTCQVPYLTLEAPLYENNIPTSARDGADAYNLKLAMWADAFVLDQSKREGAADLYHLGAKAGQSDPNRANRLRLQAIWNGFSINGSRLQVFQTLGGATNTGGMSVFYNNTLGLTGLIRLNSGDSANVRTRTSDNKTLRLSTREMNVTDNLTTPALNGVGAPLFDSNEGLFFYNPNINLVLGSLYQPLVLSSDGRNFTIELARIPNKPEIYQKIYTDYSNPKSTTYAGSTCNVYQCGNNGLTGYQGNNATHSSISFGSTTYDPAKNTLSAYKGADAIGVSFGAQTPLPSQNISMPTNNFTNLGSAVVDGLMIQHLSITTKGL</sequence>
<keyword evidence="2" id="KW-1185">Reference proteome</keyword>
<dbReference type="AlphaFoldDB" id="A0A6G8RXT3"/>
<dbReference type="EMBL" id="CP049801">
    <property type="protein sequence ID" value="QIO06684.1"/>
    <property type="molecule type" value="Genomic_DNA"/>
</dbReference>
<evidence type="ECO:0008006" key="3">
    <source>
        <dbReference type="Google" id="ProtNLM"/>
    </source>
</evidence>
<evidence type="ECO:0000313" key="2">
    <source>
        <dbReference type="Proteomes" id="UP000502297"/>
    </source>
</evidence>
<protein>
    <recommendedName>
        <fullName evidence="3">Signal peptide-containing protein</fullName>
    </recommendedName>
</protein>
<name>A0A6G8RXT3_9GAMM</name>
<dbReference type="Proteomes" id="UP000502297">
    <property type="component" value="Chromosome"/>
</dbReference>
<reference evidence="1 2" key="1">
    <citation type="submission" date="2020-03" db="EMBL/GenBank/DDBJ databases">
        <authorList>
            <person name="Zhu W."/>
        </authorList>
    </citation>
    <scope>NUCLEOTIDE SEQUENCE [LARGE SCALE GENOMIC DNA]</scope>
    <source>
        <strain evidence="1 2">323-1</strain>
    </source>
</reference>